<keyword evidence="4" id="KW-0235">DNA replication</keyword>
<dbReference type="Pfam" id="PF17657">
    <property type="entry name" value="DNA_pol3_finger"/>
    <property type="match status" value="1"/>
</dbReference>
<evidence type="ECO:0000313" key="9">
    <source>
        <dbReference type="Proteomes" id="UP001221519"/>
    </source>
</evidence>
<dbReference type="InterPro" id="IPR029460">
    <property type="entry name" value="DNAPol_HHH"/>
</dbReference>
<evidence type="ECO:0000259" key="7">
    <source>
        <dbReference type="SMART" id="SM00481"/>
    </source>
</evidence>
<dbReference type="Gene3D" id="1.10.150.870">
    <property type="match status" value="1"/>
</dbReference>
<dbReference type="PANTHER" id="PTHR32294:SF0">
    <property type="entry name" value="DNA POLYMERASE III SUBUNIT ALPHA"/>
    <property type="match status" value="1"/>
</dbReference>
<dbReference type="Pfam" id="PF14579">
    <property type="entry name" value="HHH_6"/>
    <property type="match status" value="1"/>
</dbReference>
<gene>
    <name evidence="8" type="ORF">PUW25_26120</name>
</gene>
<sequence>MINHLHVHCEYSELDGLSTVKDLVKRAKEIGSSALAITDHGVCGAIPDFITACKEEGIKPIPGCEAYMTKNRHLKSDFHKASKAIFLEKYGIKDKAWKAFRKAVRNNPDNFMLEARELLKDYIMREDLKSMASGSEEELDLFGFGMMEEEKPLVVGFSPDDALEDFRKEFYELIKHDNFHIVLMATNQQGLEDLYEIISDAHISGFYSNPRTDLAFIRDRGLGKHIIATSACLGSYLARFALAGDLAECRSFIQECKETFHSFYLEKQATRIPEQIRLNEIIDQLALETNTPKIVTTDVHYANKDDRDIHDILVASSMNKCIHDNDRLVYAHEFWMKSEDEIREIINDDEAIENTLRIAELVDVDLPKDPLFPKYIVDENDTAEEQLEKLAWNRLFTYALKTPIDLEQYSQQLQYELSVINPLGFADYFLIVSDYINWAKENGFEVGPGRGSAAGSLVAFVIGITTIDPIKWDLMFERFLNPERAGYPDIDVDFSYEGARAVQEYMKQKYGDLNVAQIGTYGTLAGRSVIRAVGKALGYGAQDQDRFAKSIPETPGITLDKYINKNGKEVDGAYQISPETRMYADRYPEWWQAAKALEGHVRSAGVHAGGIVLSPKPLTNTVPLRLDKEGLTTTQYDMEWIEKFLVKFDILKLSTLDLIKKTKQNAGIMELDLNTINFNDPKIYEEIYNKLNLSGIFQCESDLFRGIIKDMEPSNVEDISVIVALGRPGPLDLIPSYIRRKKGQERVTYPFDSLEPVLGKTYGIWVYQEQIMKASMILGGFTTGQSDILRKAISKKNHALMEEWINYMIYGSAEKDAELIAKGKEPLNIPGAISLGYDEATLLKIKEDWIKFGDYCFNYAHSACYAVLSVMTAYLKAYYPTEFMAALMTISEGKLKDGVPRNVAYMKECEEMGISILPPDINYSNDSWTPINAQEGEEGLGKILYGLASIAGVSSKDLDVITECRPFKEFDDFLLANRTMKLNKTKTSNLIKSGSFDTISDNRNLLLRRYFEYRGEEFEHMPSKTTKKDIIAYEREMLGTNVSIRSRWDSIEDGRENITFTGYIIESKPFTAKSSGKVTGKAKIETAEDELSLVIFNKIWSKNADDFIIGRKIKVVGKRSGSDLIVDKITYMDHAEQSEEEIMNQFQVEFS</sequence>
<evidence type="ECO:0000256" key="3">
    <source>
        <dbReference type="ARBA" id="ARBA00022695"/>
    </source>
</evidence>
<keyword evidence="9" id="KW-1185">Reference proteome</keyword>
<organism evidence="8 9">
    <name type="scientific">Paenibacillus urinalis</name>
    <dbReference type="NCBI Taxonomy" id="521520"/>
    <lineage>
        <taxon>Bacteria</taxon>
        <taxon>Bacillati</taxon>
        <taxon>Bacillota</taxon>
        <taxon>Bacilli</taxon>
        <taxon>Bacillales</taxon>
        <taxon>Paenibacillaceae</taxon>
        <taxon>Paenibacillus</taxon>
    </lineage>
</organism>
<dbReference type="RefSeq" id="WP_274338660.1">
    <property type="nucleotide sequence ID" value="NZ_CP118109.1"/>
</dbReference>
<dbReference type="InterPro" id="IPR004013">
    <property type="entry name" value="PHP_dom"/>
</dbReference>
<dbReference type="InterPro" id="IPR016195">
    <property type="entry name" value="Pol/histidinol_Pase-like"/>
</dbReference>
<dbReference type="InterPro" id="IPR003141">
    <property type="entry name" value="Pol/His_phosphatase_N"/>
</dbReference>
<dbReference type="Gene3D" id="3.20.20.140">
    <property type="entry name" value="Metal-dependent hydrolases"/>
    <property type="match status" value="1"/>
</dbReference>
<keyword evidence="3" id="KW-0548">Nucleotidyltransferase</keyword>
<protein>
    <recommendedName>
        <fullName evidence="1">DNA-directed DNA polymerase</fullName>
        <ecNumber evidence="1">2.7.7.7</ecNumber>
    </recommendedName>
</protein>
<dbReference type="SUPFAM" id="SSF89550">
    <property type="entry name" value="PHP domain-like"/>
    <property type="match status" value="1"/>
</dbReference>
<evidence type="ECO:0000256" key="1">
    <source>
        <dbReference type="ARBA" id="ARBA00012417"/>
    </source>
</evidence>
<evidence type="ECO:0000313" key="8">
    <source>
        <dbReference type="EMBL" id="WDI05048.1"/>
    </source>
</evidence>
<reference evidence="8 9" key="1">
    <citation type="submission" date="2023-02" db="EMBL/GenBank/DDBJ databases">
        <title>Pathogen: clinical or host-associated sample.</title>
        <authorList>
            <person name="Hergert J."/>
            <person name="Casey R."/>
            <person name="Wagner J."/>
            <person name="Young E.L."/>
            <person name="Oakeson K.F."/>
        </authorList>
    </citation>
    <scope>NUCLEOTIDE SEQUENCE [LARGE SCALE GENOMIC DNA]</scope>
    <source>
        <strain evidence="8 9">2022CK-00829</strain>
        <plasmid evidence="8 9">unnamed1</plasmid>
    </source>
</reference>
<dbReference type="InterPro" id="IPR011708">
    <property type="entry name" value="DNA_pol3_alpha_NTPase_dom"/>
</dbReference>
<dbReference type="InterPro" id="IPR004805">
    <property type="entry name" value="DnaE2/DnaE/PolC"/>
</dbReference>
<evidence type="ECO:0000256" key="2">
    <source>
        <dbReference type="ARBA" id="ARBA00022679"/>
    </source>
</evidence>
<dbReference type="Gene3D" id="1.10.10.1600">
    <property type="entry name" value="Bacterial DNA polymerase III alpha subunit, thumb domain"/>
    <property type="match status" value="1"/>
</dbReference>
<dbReference type="EC" id="2.7.7.7" evidence="1"/>
<dbReference type="InterPro" id="IPR040982">
    <property type="entry name" value="DNA_pol3_finger"/>
</dbReference>
<accession>A0ABY7XH04</accession>
<evidence type="ECO:0000256" key="4">
    <source>
        <dbReference type="ARBA" id="ARBA00022705"/>
    </source>
</evidence>
<comment type="catalytic activity">
    <reaction evidence="6">
        <text>DNA(n) + a 2'-deoxyribonucleoside 5'-triphosphate = DNA(n+1) + diphosphate</text>
        <dbReference type="Rhea" id="RHEA:22508"/>
        <dbReference type="Rhea" id="RHEA-COMP:17339"/>
        <dbReference type="Rhea" id="RHEA-COMP:17340"/>
        <dbReference type="ChEBI" id="CHEBI:33019"/>
        <dbReference type="ChEBI" id="CHEBI:61560"/>
        <dbReference type="ChEBI" id="CHEBI:173112"/>
        <dbReference type="EC" id="2.7.7.7"/>
    </reaction>
</comment>
<feature type="domain" description="Polymerase/histidinol phosphatase N-terminal" evidence="7">
    <location>
        <begin position="3"/>
        <end position="70"/>
    </location>
</feature>
<dbReference type="NCBIfam" id="TIGR00594">
    <property type="entry name" value="polc"/>
    <property type="match status" value="1"/>
</dbReference>
<proteinExistence type="predicted"/>
<dbReference type="Pfam" id="PF02811">
    <property type="entry name" value="PHP"/>
    <property type="match status" value="1"/>
</dbReference>
<evidence type="ECO:0000256" key="6">
    <source>
        <dbReference type="ARBA" id="ARBA00049244"/>
    </source>
</evidence>
<geneLocation type="plasmid" evidence="8 9">
    <name>unnamed1</name>
</geneLocation>
<dbReference type="SMART" id="SM00481">
    <property type="entry name" value="POLIIIAc"/>
    <property type="match status" value="1"/>
</dbReference>
<keyword evidence="8" id="KW-0614">Plasmid</keyword>
<keyword evidence="5" id="KW-0239">DNA-directed DNA polymerase</keyword>
<dbReference type="PANTHER" id="PTHR32294">
    <property type="entry name" value="DNA POLYMERASE III SUBUNIT ALPHA"/>
    <property type="match status" value="1"/>
</dbReference>
<evidence type="ECO:0000256" key="5">
    <source>
        <dbReference type="ARBA" id="ARBA00022932"/>
    </source>
</evidence>
<dbReference type="EMBL" id="CP118109">
    <property type="protein sequence ID" value="WDI05048.1"/>
    <property type="molecule type" value="Genomic_DNA"/>
</dbReference>
<keyword evidence="2" id="KW-0808">Transferase</keyword>
<name>A0ABY7XH04_9BACL</name>
<dbReference type="InterPro" id="IPR041931">
    <property type="entry name" value="DNA_pol3_alpha_thumb_dom"/>
</dbReference>
<dbReference type="Proteomes" id="UP001221519">
    <property type="component" value="Plasmid unnamed1"/>
</dbReference>
<dbReference type="Pfam" id="PF07733">
    <property type="entry name" value="DNA_pol3_alpha"/>
    <property type="match status" value="1"/>
</dbReference>